<comment type="caution">
    <text evidence="2">The sequence shown here is derived from an EMBL/GenBank/DDBJ whole genome shotgun (WGS) entry which is preliminary data.</text>
</comment>
<reference evidence="3" key="1">
    <citation type="journal article" date="2019" name="Int. J. Syst. Evol. Microbiol.">
        <title>The Global Catalogue of Microorganisms (GCM) 10K type strain sequencing project: providing services to taxonomists for standard genome sequencing and annotation.</title>
        <authorList>
            <consortium name="The Broad Institute Genomics Platform"/>
            <consortium name="The Broad Institute Genome Sequencing Center for Infectious Disease"/>
            <person name="Wu L."/>
            <person name="Ma J."/>
        </authorList>
    </citation>
    <scope>NUCLEOTIDE SEQUENCE [LARGE SCALE GENOMIC DNA]</scope>
    <source>
        <strain evidence="3">JCM 17441</strain>
    </source>
</reference>
<dbReference type="EMBL" id="BAABAT010000079">
    <property type="protein sequence ID" value="GAA4263766.1"/>
    <property type="molecule type" value="Genomic_DNA"/>
</dbReference>
<protein>
    <submittedName>
        <fullName evidence="2">Uncharacterized protein</fullName>
    </submittedName>
</protein>
<keyword evidence="3" id="KW-1185">Reference proteome</keyword>
<proteinExistence type="predicted"/>
<accession>A0ABP8DV20</accession>
<evidence type="ECO:0000313" key="2">
    <source>
        <dbReference type="EMBL" id="GAA4263766.1"/>
    </source>
</evidence>
<sequence length="129" mass="13577">MSVEVKRNVVALCGVPTSQPGRPSKSLNLAEAAALLDTARGAPLEAYIVVSLLTGARTEELRAHVVARRPRRPDRGGPADSALGISVAVGPGRRRHEDQEVAPHAGAPGAIRRRVASPPREAARVESDQ</sequence>
<name>A0ABP8DV20_9ACTN</name>
<dbReference type="Proteomes" id="UP001500620">
    <property type="component" value="Unassembled WGS sequence"/>
</dbReference>
<feature type="region of interest" description="Disordered" evidence="1">
    <location>
        <begin position="67"/>
        <end position="129"/>
    </location>
</feature>
<evidence type="ECO:0000256" key="1">
    <source>
        <dbReference type="SAM" id="MobiDB-lite"/>
    </source>
</evidence>
<evidence type="ECO:0000313" key="3">
    <source>
        <dbReference type="Proteomes" id="UP001500620"/>
    </source>
</evidence>
<organism evidence="2 3">
    <name type="scientific">Dactylosporangium darangshiense</name>
    <dbReference type="NCBI Taxonomy" id="579108"/>
    <lineage>
        <taxon>Bacteria</taxon>
        <taxon>Bacillati</taxon>
        <taxon>Actinomycetota</taxon>
        <taxon>Actinomycetes</taxon>
        <taxon>Micromonosporales</taxon>
        <taxon>Micromonosporaceae</taxon>
        <taxon>Dactylosporangium</taxon>
    </lineage>
</organism>
<gene>
    <name evidence="2" type="ORF">GCM10022255_111290</name>
</gene>